<dbReference type="InterPro" id="IPR039426">
    <property type="entry name" value="TonB-dep_rcpt-like"/>
</dbReference>
<sequence>MKITKSKTNNLIIMHNIITNTISHRGFITLLALVMSISLYAQNLVKGTVVDETDLPLIGATVLIKGNSGGTITDIDGNYSINAKKGSTIVVSYIGYKTQEVKYTGQQKVNIKMIPDNQALDEVVVVGYGSMKRSDLTGSVASVAAKDVVGFQSSSVIGALGGQIAGVQITQSDGGPGSGFNINIRGVGTMTGDASPLFIVDGFEVDNIDNIANSDIESMEFLKDASSSAIYGARAANGVVMITTKSGKSGRPTVTYNGSASYRKITKKLDLLSPYEFVKLQGEINEKYPDTYYKEGNDDNGIPYRYQSLEDYIGQSGVDWQDETFNPTWSQDHNLSITGGDEKTTYSLLFTRYNENGIFNNSGFDRTTAKFRLKQKLTKKISFDATINYAQTNRKGIGTTADSGRFNMLAQILSARPTGGLKLTDEELLASAIDPVMLEDGSSLAQVNPVKQTESVTNKKRAEMWSANVSLTWEIIKGLTFRTAATYNTTNNRIDKFYKEGSKEAFRNGQKPYGDTQMGRDLRWTNSNQLTWKQKINKKNSYDIMLGHEISYRSNEYLLGQAMDFPVDYLGNNNLGLGATPSKVVTDFGDKKLLSFFARGNYNYDNRYLLTATVRADGSTVFSKKNKWGFFPSFSAAWRVSEEAFMKDISWLSNFKVRLGWGIVGNDRISNYLSLDLYQNNRYGIGNSLVTVLTPKQIKNQNLKWEGSSSVNLGVDLGFFDSRLNFTADFFIKNTKDLLLAQELAHVTGHSTQYQNIGKIQNRGIELNLSSTNIQTKSFTWSTNFNISFIRNELKSLESGANYKTTRSGFDGNFTQDDYIAMVGSSLGLIYGYEFDGIYQSSDFYIDGYTDANNPKYILKEGVVNNTRYTDADGLRPGVVKYKDQNGDGIITSEDRTVIGNALPKWYGGITNTFNYRGIDLSFMFQFNYGNDIYNATRLYATQTRNGRRNMMAEVADRWSETNASNKVPSVKGYITNDVYSRFVEDGSFLRLKNVTLGYTLPHKWTKKFYVSKLRVYASGQNLFCINGYSGYDPEVSTAGSNPMTPGLDWGAYPKSRVFTFGIDLQF</sequence>
<keyword evidence="3 8" id="KW-1134">Transmembrane beta strand</keyword>
<keyword evidence="12" id="KW-0675">Receptor</keyword>
<evidence type="ECO:0000313" key="12">
    <source>
        <dbReference type="EMBL" id="CUN36817.1"/>
    </source>
</evidence>
<accession>A0A173WEC8</accession>
<dbReference type="InterPro" id="IPR012910">
    <property type="entry name" value="Plug_dom"/>
</dbReference>
<dbReference type="Pfam" id="PF13715">
    <property type="entry name" value="CarbopepD_reg_2"/>
    <property type="match status" value="1"/>
</dbReference>
<evidence type="ECO:0000256" key="5">
    <source>
        <dbReference type="ARBA" id="ARBA00023077"/>
    </source>
</evidence>
<name>A0A173WEC8_9BACE</name>
<gene>
    <name evidence="12" type="ORF">ERS852397_00050</name>
</gene>
<evidence type="ECO:0000256" key="8">
    <source>
        <dbReference type="PROSITE-ProRule" id="PRU01360"/>
    </source>
</evidence>
<dbReference type="NCBIfam" id="TIGR04056">
    <property type="entry name" value="OMP_RagA_SusC"/>
    <property type="match status" value="1"/>
</dbReference>
<dbReference type="InterPro" id="IPR008969">
    <property type="entry name" value="CarboxyPept-like_regulatory"/>
</dbReference>
<dbReference type="FunFam" id="2.170.130.10:FF:000008">
    <property type="entry name" value="SusC/RagA family TonB-linked outer membrane protein"/>
    <property type="match status" value="1"/>
</dbReference>
<dbReference type="AlphaFoldDB" id="A0A173WEC8"/>
<evidence type="ECO:0000256" key="4">
    <source>
        <dbReference type="ARBA" id="ARBA00022692"/>
    </source>
</evidence>
<reference evidence="12 13" key="1">
    <citation type="submission" date="2015-09" db="EMBL/GenBank/DDBJ databases">
        <authorList>
            <consortium name="Pathogen Informatics"/>
        </authorList>
    </citation>
    <scope>NUCLEOTIDE SEQUENCE [LARGE SCALE GENOMIC DNA]</scope>
    <source>
        <strain evidence="12 13">2789STDY5608840</strain>
    </source>
</reference>
<dbReference type="SUPFAM" id="SSF56935">
    <property type="entry name" value="Porins"/>
    <property type="match status" value="1"/>
</dbReference>
<evidence type="ECO:0000259" key="11">
    <source>
        <dbReference type="Pfam" id="PF07715"/>
    </source>
</evidence>
<evidence type="ECO:0000256" key="9">
    <source>
        <dbReference type="RuleBase" id="RU003357"/>
    </source>
</evidence>
<dbReference type="InterPro" id="IPR037066">
    <property type="entry name" value="Plug_dom_sf"/>
</dbReference>
<dbReference type="EMBL" id="CYZH01000001">
    <property type="protein sequence ID" value="CUN36817.1"/>
    <property type="molecule type" value="Genomic_DNA"/>
</dbReference>
<dbReference type="NCBIfam" id="TIGR04057">
    <property type="entry name" value="SusC_RagA_signa"/>
    <property type="match status" value="1"/>
</dbReference>
<evidence type="ECO:0000256" key="7">
    <source>
        <dbReference type="ARBA" id="ARBA00023237"/>
    </source>
</evidence>
<evidence type="ECO:0000256" key="2">
    <source>
        <dbReference type="ARBA" id="ARBA00022448"/>
    </source>
</evidence>
<keyword evidence="2 8" id="KW-0813">Transport</keyword>
<feature type="domain" description="TonB-dependent receptor plug" evidence="11">
    <location>
        <begin position="133"/>
        <end position="239"/>
    </location>
</feature>
<protein>
    <submittedName>
        <fullName evidence="12">Outer membrane receptor proteins, mostly Fe transport</fullName>
    </submittedName>
</protein>
<dbReference type="FunFam" id="2.60.40.1120:FF:000003">
    <property type="entry name" value="Outer membrane protein Omp121"/>
    <property type="match status" value="1"/>
</dbReference>
<evidence type="ECO:0000313" key="13">
    <source>
        <dbReference type="Proteomes" id="UP000095517"/>
    </source>
</evidence>
<evidence type="ECO:0000256" key="1">
    <source>
        <dbReference type="ARBA" id="ARBA00004571"/>
    </source>
</evidence>
<dbReference type="Gene3D" id="2.40.170.20">
    <property type="entry name" value="TonB-dependent receptor, beta-barrel domain"/>
    <property type="match status" value="1"/>
</dbReference>
<evidence type="ECO:0000256" key="3">
    <source>
        <dbReference type="ARBA" id="ARBA00022452"/>
    </source>
</evidence>
<comment type="similarity">
    <text evidence="8 9">Belongs to the TonB-dependent receptor family.</text>
</comment>
<comment type="subcellular location">
    <subcellularLocation>
        <location evidence="1 8">Cell outer membrane</location>
        <topology evidence="1 8">Multi-pass membrane protein</topology>
    </subcellularLocation>
</comment>
<keyword evidence="5 9" id="KW-0798">TonB box</keyword>
<dbReference type="Gene3D" id="2.60.40.1120">
    <property type="entry name" value="Carboxypeptidase-like, regulatory domain"/>
    <property type="match status" value="1"/>
</dbReference>
<dbReference type="Gene3D" id="2.170.130.10">
    <property type="entry name" value="TonB-dependent receptor, plug domain"/>
    <property type="match status" value="1"/>
</dbReference>
<keyword evidence="7 8" id="KW-0998">Cell outer membrane</keyword>
<dbReference type="PROSITE" id="PS52016">
    <property type="entry name" value="TONB_DEPENDENT_REC_3"/>
    <property type="match status" value="1"/>
</dbReference>
<evidence type="ECO:0000259" key="10">
    <source>
        <dbReference type="Pfam" id="PF00593"/>
    </source>
</evidence>
<organism evidence="12 13">
    <name type="scientific">Bacteroides finegoldii</name>
    <dbReference type="NCBI Taxonomy" id="338188"/>
    <lineage>
        <taxon>Bacteria</taxon>
        <taxon>Pseudomonadati</taxon>
        <taxon>Bacteroidota</taxon>
        <taxon>Bacteroidia</taxon>
        <taxon>Bacteroidales</taxon>
        <taxon>Bacteroidaceae</taxon>
        <taxon>Bacteroides</taxon>
    </lineage>
</organism>
<dbReference type="InterPro" id="IPR036942">
    <property type="entry name" value="Beta-barrel_TonB_sf"/>
</dbReference>
<dbReference type="InterPro" id="IPR023996">
    <property type="entry name" value="TonB-dep_OMP_SusC/RagA"/>
</dbReference>
<feature type="domain" description="TonB-dependent receptor-like beta-barrel" evidence="10">
    <location>
        <begin position="457"/>
        <end position="1023"/>
    </location>
</feature>
<keyword evidence="6 8" id="KW-0472">Membrane</keyword>
<dbReference type="STRING" id="338188.ERS852397_00050"/>
<dbReference type="Pfam" id="PF00593">
    <property type="entry name" value="TonB_dep_Rec_b-barrel"/>
    <property type="match status" value="1"/>
</dbReference>
<dbReference type="Proteomes" id="UP000095517">
    <property type="component" value="Unassembled WGS sequence"/>
</dbReference>
<dbReference type="InterPro" id="IPR023997">
    <property type="entry name" value="TonB-dep_OMP_SusC/RagA_CS"/>
</dbReference>
<dbReference type="InterPro" id="IPR000531">
    <property type="entry name" value="Beta-barrel_TonB"/>
</dbReference>
<dbReference type="SUPFAM" id="SSF49464">
    <property type="entry name" value="Carboxypeptidase regulatory domain-like"/>
    <property type="match status" value="1"/>
</dbReference>
<dbReference type="Pfam" id="PF07715">
    <property type="entry name" value="Plug"/>
    <property type="match status" value="1"/>
</dbReference>
<proteinExistence type="inferred from homology"/>
<keyword evidence="4 8" id="KW-0812">Transmembrane</keyword>
<dbReference type="GO" id="GO:0009279">
    <property type="term" value="C:cell outer membrane"/>
    <property type="evidence" value="ECO:0007669"/>
    <property type="project" value="UniProtKB-SubCell"/>
</dbReference>
<evidence type="ECO:0000256" key="6">
    <source>
        <dbReference type="ARBA" id="ARBA00023136"/>
    </source>
</evidence>